<evidence type="ECO:0000256" key="1">
    <source>
        <dbReference type="ARBA" id="ARBA00009437"/>
    </source>
</evidence>
<evidence type="ECO:0000256" key="2">
    <source>
        <dbReference type="ARBA" id="ARBA00023015"/>
    </source>
</evidence>
<keyword evidence="3" id="KW-0238">DNA-binding</keyword>
<evidence type="ECO:0000256" key="3">
    <source>
        <dbReference type="ARBA" id="ARBA00023125"/>
    </source>
</evidence>
<organism evidence="7 8">
    <name type="scientific">Bordetella pseudohinzii</name>
    <dbReference type="NCBI Taxonomy" id="1331258"/>
    <lineage>
        <taxon>Bacteria</taxon>
        <taxon>Pseudomonadati</taxon>
        <taxon>Pseudomonadota</taxon>
        <taxon>Betaproteobacteria</taxon>
        <taxon>Burkholderiales</taxon>
        <taxon>Alcaligenaceae</taxon>
        <taxon>Bordetella</taxon>
    </lineage>
</organism>
<dbReference type="CDD" id="cd08438">
    <property type="entry name" value="PBP2_CidR"/>
    <property type="match status" value="1"/>
</dbReference>
<dbReference type="PROSITE" id="PS50931">
    <property type="entry name" value="HTH_LYSR"/>
    <property type="match status" value="1"/>
</dbReference>
<keyword evidence="2" id="KW-0805">Transcription regulation</keyword>
<dbReference type="EMBL" id="CP016440">
    <property type="protein sequence ID" value="ANY17140.1"/>
    <property type="molecule type" value="Genomic_DNA"/>
</dbReference>
<dbReference type="SUPFAM" id="SSF53850">
    <property type="entry name" value="Periplasmic binding protein-like II"/>
    <property type="match status" value="1"/>
</dbReference>
<evidence type="ECO:0000256" key="4">
    <source>
        <dbReference type="ARBA" id="ARBA00023163"/>
    </source>
</evidence>
<dbReference type="SUPFAM" id="SSF46785">
    <property type="entry name" value="Winged helix' DNA-binding domain"/>
    <property type="match status" value="1"/>
</dbReference>
<reference evidence="7 8" key="1">
    <citation type="submission" date="2015-09" db="EMBL/GenBank/DDBJ databases">
        <authorList>
            <person name="Jackson K.R."/>
            <person name="Lunt B.L."/>
            <person name="Fisher J.N.B."/>
            <person name="Gardner A.V."/>
            <person name="Bailey M.E."/>
            <person name="Deus L.M."/>
            <person name="Earl A.S."/>
            <person name="Gibby P.D."/>
            <person name="Hartmann K.A."/>
            <person name="Liu J.E."/>
            <person name="Manci A.M."/>
            <person name="Nielsen D.A."/>
            <person name="Solomon M.B."/>
            <person name="Breakwell D.P."/>
            <person name="Burnett S.H."/>
            <person name="Grose J.H."/>
        </authorList>
    </citation>
    <scope>NUCLEOTIDE SEQUENCE [LARGE SCALE GENOMIC DNA]</scope>
    <source>
        <strain evidence="7 8">2789STDY5608636</strain>
    </source>
</reference>
<accession>A0A0M7GU08</accession>
<dbReference type="InterPro" id="IPR036388">
    <property type="entry name" value="WH-like_DNA-bd_sf"/>
</dbReference>
<dbReference type="InterPro" id="IPR036390">
    <property type="entry name" value="WH_DNA-bd_sf"/>
</dbReference>
<feature type="domain" description="HTH lysR-type" evidence="5">
    <location>
        <begin position="1"/>
        <end position="58"/>
    </location>
</feature>
<dbReference type="PRINTS" id="PR00039">
    <property type="entry name" value="HTHLYSR"/>
</dbReference>
<dbReference type="GO" id="GO:0005829">
    <property type="term" value="C:cytosol"/>
    <property type="evidence" value="ECO:0007669"/>
    <property type="project" value="TreeGrafter"/>
</dbReference>
<dbReference type="RefSeq" id="WP_043214409.1">
    <property type="nucleotide sequence ID" value="NZ_CAJGUP010000171.1"/>
</dbReference>
<dbReference type="GO" id="GO:0003700">
    <property type="term" value="F:DNA-binding transcription factor activity"/>
    <property type="evidence" value="ECO:0007669"/>
    <property type="project" value="InterPro"/>
</dbReference>
<evidence type="ECO:0000313" key="7">
    <source>
        <dbReference type="EMBL" id="CUI99126.1"/>
    </source>
</evidence>
<dbReference type="PANTHER" id="PTHR30419">
    <property type="entry name" value="HTH-TYPE TRANSCRIPTIONAL REGULATOR YBHD"/>
    <property type="match status" value="1"/>
</dbReference>
<dbReference type="OrthoDB" id="5671700at2"/>
<dbReference type="InterPro" id="IPR000847">
    <property type="entry name" value="LysR_HTH_N"/>
</dbReference>
<accession>A0A0J6C6P3</accession>
<dbReference type="Pfam" id="PF00126">
    <property type="entry name" value="HTH_1"/>
    <property type="match status" value="1"/>
</dbReference>
<dbReference type="PANTHER" id="PTHR30419:SF8">
    <property type="entry name" value="NITROGEN ASSIMILATION TRANSCRIPTIONAL ACTIVATOR-RELATED"/>
    <property type="match status" value="1"/>
</dbReference>
<dbReference type="KEGG" id="bpdz:BBN53_15380"/>
<dbReference type="InterPro" id="IPR005119">
    <property type="entry name" value="LysR_subst-bd"/>
</dbReference>
<dbReference type="EMBL" id="CYTV01000009">
    <property type="protein sequence ID" value="CUI99126.1"/>
    <property type="molecule type" value="Genomic_DNA"/>
</dbReference>
<dbReference type="Proteomes" id="UP000092950">
    <property type="component" value="Chromosome"/>
</dbReference>
<dbReference type="Gene3D" id="1.10.10.10">
    <property type="entry name" value="Winged helix-like DNA-binding domain superfamily/Winged helix DNA-binding domain"/>
    <property type="match status" value="1"/>
</dbReference>
<dbReference type="AlphaFoldDB" id="A0A0J6C6P3"/>
<dbReference type="FunFam" id="1.10.10.10:FF:000001">
    <property type="entry name" value="LysR family transcriptional regulator"/>
    <property type="match status" value="1"/>
</dbReference>
<comment type="similarity">
    <text evidence="1">Belongs to the LysR transcriptional regulatory family.</text>
</comment>
<evidence type="ECO:0000313" key="6">
    <source>
        <dbReference type="EMBL" id="ANY17140.1"/>
    </source>
</evidence>
<dbReference type="Proteomes" id="UP000053096">
    <property type="component" value="Unassembled WGS sequence"/>
</dbReference>
<keyword evidence="9" id="KW-1185">Reference proteome</keyword>
<evidence type="ECO:0000313" key="8">
    <source>
        <dbReference type="Proteomes" id="UP000053096"/>
    </source>
</evidence>
<reference evidence="6 9" key="2">
    <citation type="submission" date="2016-07" db="EMBL/GenBank/DDBJ databases">
        <title>Complete genome sequences of Bordetella pseudohinzii.</title>
        <authorList>
            <person name="Spilker T."/>
            <person name="Darrah R."/>
            <person name="LiPuma J.J."/>
        </authorList>
    </citation>
    <scope>NUCLEOTIDE SEQUENCE [LARGE SCALE GENOMIC DNA]</scope>
    <source>
        <strain evidence="6 9">HI4681</strain>
    </source>
</reference>
<evidence type="ECO:0000259" key="5">
    <source>
        <dbReference type="PROSITE" id="PS50931"/>
    </source>
</evidence>
<gene>
    <name evidence="7" type="primary">gltC_6</name>
    <name evidence="6" type="ORF">BBN53_15380</name>
    <name evidence="7" type="ORF">ERS370011_03224</name>
</gene>
<keyword evidence="4" id="KW-0804">Transcription</keyword>
<sequence length="302" mass="33499">MDLRTLRAFCEVLRQGGFSQAARAIHATQPTVSKAVRQLEDEIGMPLLDRQSHPPRPTQAGEVVFRRAQTMLAQRDDLVAELQELRGLKRGVLRLGLPTLGSSVLFAPLFAQFRSRYPGIEISLAEHGSRRLEDMVQSGDIELGATLTPVPEAFEYQPVAREPLMVLMPPDHPLARSRRLRLAELRDTPFVLFESGFALNQVLISACERVGYTPVTAARSGQIDFIVALVASGLGIGFLPRLVAEQRQQAGVRLVALDDRDAVWEMTLIWRRGGYLSHAALAWLALNREVYPSGEAEQDRAS</sequence>
<evidence type="ECO:0000313" key="9">
    <source>
        <dbReference type="Proteomes" id="UP000092950"/>
    </source>
</evidence>
<dbReference type="Gene3D" id="3.40.190.290">
    <property type="match status" value="1"/>
</dbReference>
<dbReference type="GO" id="GO:0003677">
    <property type="term" value="F:DNA binding"/>
    <property type="evidence" value="ECO:0007669"/>
    <property type="project" value="UniProtKB-KW"/>
</dbReference>
<dbReference type="InterPro" id="IPR050950">
    <property type="entry name" value="HTH-type_LysR_regulators"/>
</dbReference>
<name>A0A0J6C6P3_9BORD</name>
<protein>
    <submittedName>
        <fullName evidence="7">HTH-type transcriptional regulator gltC</fullName>
    </submittedName>
    <submittedName>
        <fullName evidence="6">LysR family transcriptional regulator</fullName>
    </submittedName>
</protein>
<dbReference type="Pfam" id="PF03466">
    <property type="entry name" value="LysR_substrate"/>
    <property type="match status" value="1"/>
</dbReference>
<proteinExistence type="inferred from homology"/>